<comment type="caution">
    <text evidence="1">The sequence shown here is derived from an EMBL/GenBank/DDBJ whole genome shotgun (WGS) entry which is preliminary data.</text>
</comment>
<evidence type="ECO:0000313" key="1">
    <source>
        <dbReference type="EMBL" id="KAF2837294.1"/>
    </source>
</evidence>
<gene>
    <name evidence="1" type="ORF">M501DRAFT_1018202</name>
</gene>
<protein>
    <submittedName>
        <fullName evidence="1">Uncharacterized protein</fullName>
    </submittedName>
</protein>
<sequence>MEQDSEPFIRNVLSNKDGVLTLHKPFRAQSRLFDFESKDSGITDHFKNCSSILMEGIVQETKRSEWLLRIWETLSLKALESQMVHETEFATDGMIPCKRCPQIIDWLLCKYDKMDARDTRFIEGSWHERKRLVLGFPSYYTPKGEKQYQCEHTFEVTNKQILRNRFLMEAWMRISKLAPAEGHEFILDSYGNLSTREYHNLWSRVSRVYDLICYECSEQARAELIPYNAVGIVWDQVHMDEQTTWHLKLRFPTEIARCLGLNGDTLEIYTDIITYPGARTVRPRAP</sequence>
<keyword evidence="2" id="KW-1185">Reference proteome</keyword>
<proteinExistence type="predicted"/>
<dbReference type="Proteomes" id="UP000799429">
    <property type="component" value="Unassembled WGS sequence"/>
</dbReference>
<dbReference type="AlphaFoldDB" id="A0A9P4S740"/>
<name>A0A9P4S740_9PEZI</name>
<accession>A0A9P4S740</accession>
<evidence type="ECO:0000313" key="2">
    <source>
        <dbReference type="Proteomes" id="UP000799429"/>
    </source>
</evidence>
<organism evidence="1 2">
    <name type="scientific">Patellaria atrata CBS 101060</name>
    <dbReference type="NCBI Taxonomy" id="1346257"/>
    <lineage>
        <taxon>Eukaryota</taxon>
        <taxon>Fungi</taxon>
        <taxon>Dikarya</taxon>
        <taxon>Ascomycota</taxon>
        <taxon>Pezizomycotina</taxon>
        <taxon>Dothideomycetes</taxon>
        <taxon>Dothideomycetes incertae sedis</taxon>
        <taxon>Patellariales</taxon>
        <taxon>Patellariaceae</taxon>
        <taxon>Patellaria</taxon>
    </lineage>
</organism>
<dbReference type="EMBL" id="MU006100">
    <property type="protein sequence ID" value="KAF2837294.1"/>
    <property type="molecule type" value="Genomic_DNA"/>
</dbReference>
<reference evidence="1" key="1">
    <citation type="journal article" date="2020" name="Stud. Mycol.">
        <title>101 Dothideomycetes genomes: a test case for predicting lifestyles and emergence of pathogens.</title>
        <authorList>
            <person name="Haridas S."/>
            <person name="Albert R."/>
            <person name="Binder M."/>
            <person name="Bloem J."/>
            <person name="Labutti K."/>
            <person name="Salamov A."/>
            <person name="Andreopoulos B."/>
            <person name="Baker S."/>
            <person name="Barry K."/>
            <person name="Bills G."/>
            <person name="Bluhm B."/>
            <person name="Cannon C."/>
            <person name="Castanera R."/>
            <person name="Culley D."/>
            <person name="Daum C."/>
            <person name="Ezra D."/>
            <person name="Gonzalez J."/>
            <person name="Henrissat B."/>
            <person name="Kuo A."/>
            <person name="Liang C."/>
            <person name="Lipzen A."/>
            <person name="Lutzoni F."/>
            <person name="Magnuson J."/>
            <person name="Mondo S."/>
            <person name="Nolan M."/>
            <person name="Ohm R."/>
            <person name="Pangilinan J."/>
            <person name="Park H.-J."/>
            <person name="Ramirez L."/>
            <person name="Alfaro M."/>
            <person name="Sun H."/>
            <person name="Tritt A."/>
            <person name="Yoshinaga Y."/>
            <person name="Zwiers L.-H."/>
            <person name="Turgeon B."/>
            <person name="Goodwin S."/>
            <person name="Spatafora J."/>
            <person name="Crous P."/>
            <person name="Grigoriev I."/>
        </authorList>
    </citation>
    <scope>NUCLEOTIDE SEQUENCE</scope>
    <source>
        <strain evidence="1">CBS 101060</strain>
    </source>
</reference>